<keyword evidence="2" id="KW-0677">Repeat</keyword>
<dbReference type="EMBL" id="JAHRHJ020000008">
    <property type="protein sequence ID" value="KAH9305928.1"/>
    <property type="molecule type" value="Genomic_DNA"/>
</dbReference>
<dbReference type="Gene3D" id="3.80.10.10">
    <property type="entry name" value="Ribonuclease Inhibitor"/>
    <property type="match status" value="2"/>
</dbReference>
<organism evidence="7 8">
    <name type="scientific">Taxus chinensis</name>
    <name type="common">Chinese yew</name>
    <name type="synonym">Taxus wallichiana var. chinensis</name>
    <dbReference type="NCBI Taxonomy" id="29808"/>
    <lineage>
        <taxon>Eukaryota</taxon>
        <taxon>Viridiplantae</taxon>
        <taxon>Streptophyta</taxon>
        <taxon>Embryophyta</taxon>
        <taxon>Tracheophyta</taxon>
        <taxon>Spermatophyta</taxon>
        <taxon>Pinopsida</taxon>
        <taxon>Pinidae</taxon>
        <taxon>Conifers II</taxon>
        <taxon>Cupressales</taxon>
        <taxon>Taxaceae</taxon>
        <taxon>Taxus</taxon>
    </lineage>
</organism>
<feature type="non-terminal residue" evidence="7">
    <location>
        <position position="948"/>
    </location>
</feature>
<dbReference type="PRINTS" id="PR00364">
    <property type="entry name" value="DISEASERSIST"/>
</dbReference>
<dbReference type="GO" id="GO:0043531">
    <property type="term" value="F:ADP binding"/>
    <property type="evidence" value="ECO:0007669"/>
    <property type="project" value="InterPro"/>
</dbReference>
<dbReference type="InterPro" id="IPR044974">
    <property type="entry name" value="Disease_R_plants"/>
</dbReference>
<evidence type="ECO:0000313" key="7">
    <source>
        <dbReference type="EMBL" id="KAH9305928.1"/>
    </source>
</evidence>
<evidence type="ECO:0000313" key="8">
    <source>
        <dbReference type="Proteomes" id="UP000824469"/>
    </source>
</evidence>
<keyword evidence="1" id="KW-0433">Leucine-rich repeat</keyword>
<dbReference type="PANTHER" id="PTHR11017:SF385">
    <property type="entry name" value="DISEASE RESISTANCE PROTEIN (TIR-NBS-LRR CLASS)-RELATED"/>
    <property type="match status" value="1"/>
</dbReference>
<evidence type="ECO:0000256" key="3">
    <source>
        <dbReference type="ARBA" id="ARBA00022821"/>
    </source>
</evidence>
<dbReference type="Proteomes" id="UP000824469">
    <property type="component" value="Unassembled WGS sequence"/>
</dbReference>
<evidence type="ECO:0000259" key="5">
    <source>
        <dbReference type="Pfam" id="PF23282"/>
    </source>
</evidence>
<dbReference type="InterPro" id="IPR027417">
    <property type="entry name" value="P-loop_NTPase"/>
</dbReference>
<accession>A0AA38KF39</accession>
<reference evidence="7 8" key="1">
    <citation type="journal article" date="2021" name="Nat. Plants">
        <title>The Taxus genome provides insights into paclitaxel biosynthesis.</title>
        <authorList>
            <person name="Xiong X."/>
            <person name="Gou J."/>
            <person name="Liao Q."/>
            <person name="Li Y."/>
            <person name="Zhou Q."/>
            <person name="Bi G."/>
            <person name="Li C."/>
            <person name="Du R."/>
            <person name="Wang X."/>
            <person name="Sun T."/>
            <person name="Guo L."/>
            <person name="Liang H."/>
            <person name="Lu P."/>
            <person name="Wu Y."/>
            <person name="Zhang Z."/>
            <person name="Ro D.K."/>
            <person name="Shang Y."/>
            <person name="Huang S."/>
            <person name="Yan J."/>
        </authorList>
    </citation>
    <scope>NUCLEOTIDE SEQUENCE [LARGE SCALE GENOMIC DNA]</scope>
    <source>
        <strain evidence="7">Ta-2019</strain>
    </source>
</reference>
<dbReference type="SUPFAM" id="SSF46785">
    <property type="entry name" value="Winged helix' DNA-binding domain"/>
    <property type="match status" value="1"/>
</dbReference>
<keyword evidence="3" id="KW-0611">Plant defense</keyword>
<feature type="domain" description="Disease resistance protein Roq1-like winged-helix" evidence="5">
    <location>
        <begin position="299"/>
        <end position="366"/>
    </location>
</feature>
<evidence type="ECO:0000259" key="6">
    <source>
        <dbReference type="Pfam" id="PF23598"/>
    </source>
</evidence>
<dbReference type="Pfam" id="PF23598">
    <property type="entry name" value="LRR_14"/>
    <property type="match status" value="1"/>
</dbReference>
<dbReference type="Pfam" id="PF00931">
    <property type="entry name" value="NB-ARC"/>
    <property type="match status" value="1"/>
</dbReference>
<dbReference type="Gene3D" id="3.40.50.300">
    <property type="entry name" value="P-loop containing nucleotide triphosphate hydrolases"/>
    <property type="match status" value="1"/>
</dbReference>
<gene>
    <name evidence="7" type="ORF">KI387_010332</name>
</gene>
<comment type="caution">
    <text evidence="7">The sequence shown here is derived from an EMBL/GenBank/DDBJ whole genome shotgun (WGS) entry which is preliminary data.</text>
</comment>
<dbReference type="GO" id="GO:0006952">
    <property type="term" value="P:defense response"/>
    <property type="evidence" value="ECO:0007669"/>
    <property type="project" value="UniProtKB-KW"/>
</dbReference>
<dbReference type="InterPro" id="IPR032675">
    <property type="entry name" value="LRR_dom_sf"/>
</dbReference>
<proteinExistence type="predicted"/>
<dbReference type="OMA" id="YSHTHEL"/>
<dbReference type="Pfam" id="PF23282">
    <property type="entry name" value="WHD_ROQ1"/>
    <property type="match status" value="1"/>
</dbReference>
<keyword evidence="8" id="KW-1185">Reference proteome</keyword>
<feature type="domain" description="NB-ARC" evidence="4">
    <location>
        <begin position="75"/>
        <end position="229"/>
    </location>
</feature>
<dbReference type="AlphaFoldDB" id="A0AA38KF39"/>
<dbReference type="Gene3D" id="1.10.8.430">
    <property type="entry name" value="Helical domain of apoptotic protease-activating factors"/>
    <property type="match status" value="1"/>
</dbReference>
<dbReference type="InterPro" id="IPR042197">
    <property type="entry name" value="Apaf_helical"/>
</dbReference>
<feature type="domain" description="Disease resistance R13L4/SHOC-2-like LRR" evidence="6">
    <location>
        <begin position="620"/>
        <end position="724"/>
    </location>
</feature>
<protein>
    <submittedName>
        <fullName evidence="7">Uncharacterized protein</fullName>
    </submittedName>
</protein>
<dbReference type="GO" id="GO:0051707">
    <property type="term" value="P:response to other organism"/>
    <property type="evidence" value="ECO:0007669"/>
    <property type="project" value="UniProtKB-ARBA"/>
</dbReference>
<evidence type="ECO:0000259" key="4">
    <source>
        <dbReference type="Pfam" id="PF00931"/>
    </source>
</evidence>
<feature type="non-terminal residue" evidence="7">
    <location>
        <position position="1"/>
    </location>
</feature>
<dbReference type="InterPro" id="IPR058192">
    <property type="entry name" value="WHD_ROQ1-like"/>
</dbReference>
<dbReference type="InterPro" id="IPR055414">
    <property type="entry name" value="LRR_R13L4/SHOC2-like"/>
</dbReference>
<dbReference type="InterPro" id="IPR002182">
    <property type="entry name" value="NB-ARC"/>
</dbReference>
<sequence>KGRYTSEKLREWKMALEKISFHSGFVVNNDNDEGRLLKNIVNIVLKIMEKVPFEVAKHPVGLDDAIKDFTKSTESEKNVQIVGIVGMGGSGKTTLAKELYNRKYSSFQSSSFVFEVRDAAARHILHDKQKKLLQDLGATYLSFDNIEEGRGILSSHLRSLCVFIILDDVDHEDHLHALLPAKDTLGSGSLIIVTTRELGVLTKWGISTIYKMKGLKPSYGKQLFCWHAFLQPHPLQEFEDLVENFLDVCNGLPLSLKVFGGQVYGMSKDYWESQLNKISRILPEDIKQRLKVSYDALDEEEREIFMDVACFFIGEKSSLAIEAWDGSGWSGLHSWETLVNKCLVDLDEENCIRMHDHLRDLGRDLANRHSPSRLWLPEQIINIQKQAGEIMPIRGMKQTEFNGEPSHHLRPLERFMKVLGISNKWFRRPGPRVPGLKLLVGSENMFTRGLAITSENLIWFRCYNVQKRNCHSWISLRNLRILELVNANNLHELWADKHPPLQLRELIISGSHNLQRFPASIRCLKHLKKIAIIGEHNPIKTLPEDLCGLQSLQHLELPYCEISSLPISFGDLTNLQHIDLRNCKELKMLPVSFKQLIHLQHLDLSYCEKLSLRLDMLENITMLEYLKFSGCKELQELPHQITNQVSLRKLYVDRTGLRVLPTNIGELDHLKELCMDQTKLRDLPANIGQLGNLEKLHIGSPFLTSLPSSLGNLSRLTQLEILGCENLEFLPESAGHLILLDHLKIQESGVKSFPYVFDQLTHVPVLGIHNCPLTEMRSCSSLCKFKEIVIRYTQVSQISIFEDKFSNLETLTLYQNDHLTDIEILPTSVKTIELKNCKMVKNIKGIGSLVNLQSIHISECPELNELPSFVDLVSIKWIIMQSCDRVEKMEGVEHLTSLEILRARTCWKSPGIQSLEHMEKLRSVELIAEYRSALQPCIQTIKKSPYEM</sequence>
<name>A0AA38KF39_TAXCH</name>
<dbReference type="InterPro" id="IPR036390">
    <property type="entry name" value="WH_DNA-bd_sf"/>
</dbReference>
<dbReference type="SUPFAM" id="SSF52540">
    <property type="entry name" value="P-loop containing nucleoside triphosphate hydrolases"/>
    <property type="match status" value="1"/>
</dbReference>
<dbReference type="PANTHER" id="PTHR11017">
    <property type="entry name" value="LEUCINE-RICH REPEAT-CONTAINING PROTEIN"/>
    <property type="match status" value="1"/>
</dbReference>
<dbReference type="SUPFAM" id="SSF52058">
    <property type="entry name" value="L domain-like"/>
    <property type="match status" value="2"/>
</dbReference>
<evidence type="ECO:0000256" key="2">
    <source>
        <dbReference type="ARBA" id="ARBA00022737"/>
    </source>
</evidence>
<evidence type="ECO:0000256" key="1">
    <source>
        <dbReference type="ARBA" id="ARBA00022614"/>
    </source>
</evidence>